<reference evidence="1" key="1">
    <citation type="journal article" date="2014" name="Int. J. Syst. Evol. Microbiol.">
        <title>Complete genome sequence of Corynebacterium casei LMG S-19264T (=DSM 44701T), isolated from a smear-ripened cheese.</title>
        <authorList>
            <consortium name="US DOE Joint Genome Institute (JGI-PGF)"/>
            <person name="Walter F."/>
            <person name="Albersmeier A."/>
            <person name="Kalinowski J."/>
            <person name="Ruckert C."/>
        </authorList>
    </citation>
    <scope>NUCLEOTIDE SEQUENCE</scope>
    <source>
        <strain evidence="1">CGMCC 4.7308</strain>
    </source>
</reference>
<reference evidence="1" key="2">
    <citation type="submission" date="2020-09" db="EMBL/GenBank/DDBJ databases">
        <authorList>
            <person name="Sun Q."/>
            <person name="Zhou Y."/>
        </authorList>
    </citation>
    <scope>NUCLEOTIDE SEQUENCE</scope>
    <source>
        <strain evidence="1">CGMCC 4.7308</strain>
    </source>
</reference>
<keyword evidence="2" id="KW-1185">Reference proteome</keyword>
<dbReference type="EMBL" id="BMNA01000017">
    <property type="protein sequence ID" value="GGM17303.1"/>
    <property type="molecule type" value="Genomic_DNA"/>
</dbReference>
<comment type="caution">
    <text evidence="1">The sequence shown here is derived from an EMBL/GenBank/DDBJ whole genome shotgun (WGS) entry which is preliminary data.</text>
</comment>
<accession>A0A917TB84</accession>
<sequence>MLVKSAPWSEYSVTGILHTGHRGSVLRQIACRRANAVCTAVGLPRNTVYPATAREWSSKMTVNAKILGNTLWPGVGTGIRWFGHDRVTDCAVGAESEQADVRCRREAGGAAVLSVVVGR</sequence>
<evidence type="ECO:0000313" key="1">
    <source>
        <dbReference type="EMBL" id="GGM17303.1"/>
    </source>
</evidence>
<protein>
    <submittedName>
        <fullName evidence="1">Uncharacterized protein</fullName>
    </submittedName>
</protein>
<dbReference type="Proteomes" id="UP000655208">
    <property type="component" value="Unassembled WGS sequence"/>
</dbReference>
<evidence type="ECO:0000313" key="2">
    <source>
        <dbReference type="Proteomes" id="UP000655208"/>
    </source>
</evidence>
<name>A0A917TB84_9ACTN</name>
<gene>
    <name evidence="1" type="ORF">GCM10011594_41700</name>
</gene>
<dbReference type="AlphaFoldDB" id="A0A917TB84"/>
<organism evidence="1 2">
    <name type="scientific">Nakamurella endophytica</name>
    <dbReference type="NCBI Taxonomy" id="1748367"/>
    <lineage>
        <taxon>Bacteria</taxon>
        <taxon>Bacillati</taxon>
        <taxon>Actinomycetota</taxon>
        <taxon>Actinomycetes</taxon>
        <taxon>Nakamurellales</taxon>
        <taxon>Nakamurellaceae</taxon>
        <taxon>Nakamurella</taxon>
    </lineage>
</organism>
<proteinExistence type="predicted"/>